<protein>
    <submittedName>
        <fullName evidence="1">Nickel superoxide dismutase</fullName>
    </submittedName>
</protein>
<dbReference type="AlphaFoldDB" id="A0A1I5SWG2"/>
<dbReference type="NCBIfam" id="TIGR02753">
    <property type="entry name" value="sodN"/>
    <property type="match status" value="1"/>
</dbReference>
<name>A0A1I5SWG2_9GAMM</name>
<proteinExistence type="predicted"/>
<evidence type="ECO:0000313" key="2">
    <source>
        <dbReference type="Proteomes" id="UP000182692"/>
    </source>
</evidence>
<dbReference type="InterPro" id="IPR036502">
    <property type="entry name" value="NiSOD_sf"/>
</dbReference>
<dbReference type="Gene3D" id="1.20.120.400">
    <property type="entry name" value="Nickel-containing superoxide dismutase"/>
    <property type="match status" value="1"/>
</dbReference>
<dbReference type="EMBL" id="FOWR01000023">
    <property type="protein sequence ID" value="SFP75115.1"/>
    <property type="molecule type" value="Genomic_DNA"/>
</dbReference>
<dbReference type="OrthoDB" id="9790847at2"/>
<dbReference type="Proteomes" id="UP000182692">
    <property type="component" value="Unassembled WGS sequence"/>
</dbReference>
<dbReference type="RefSeq" id="WP_017008230.1">
    <property type="nucleotide sequence ID" value="NZ_FOWR01000023.1"/>
</dbReference>
<dbReference type="GO" id="GO:0004784">
    <property type="term" value="F:superoxide dismutase activity"/>
    <property type="evidence" value="ECO:0007669"/>
    <property type="project" value="InterPro"/>
</dbReference>
<dbReference type="STRING" id="1121869.SAMN03084138_03018"/>
<dbReference type="InterPro" id="IPR014123">
    <property type="entry name" value="Superoxide_dismutase_Ni-type"/>
</dbReference>
<gene>
    <name evidence="1" type="ORF">SAMN03084138_03018</name>
</gene>
<dbReference type="Pfam" id="PF09055">
    <property type="entry name" value="Sod_Ni"/>
    <property type="match status" value="1"/>
</dbReference>
<organism evidence="1 2">
    <name type="scientific">Enterovibrio norvegicus DSM 15893</name>
    <dbReference type="NCBI Taxonomy" id="1121869"/>
    <lineage>
        <taxon>Bacteria</taxon>
        <taxon>Pseudomonadati</taxon>
        <taxon>Pseudomonadota</taxon>
        <taxon>Gammaproteobacteria</taxon>
        <taxon>Vibrionales</taxon>
        <taxon>Vibrionaceae</taxon>
        <taxon>Enterovibrio</taxon>
    </lineage>
</organism>
<accession>A0A1I5SWG2</accession>
<reference evidence="1 2" key="1">
    <citation type="submission" date="2016-10" db="EMBL/GenBank/DDBJ databases">
        <authorList>
            <person name="de Groot N.N."/>
        </authorList>
    </citation>
    <scope>NUCLEOTIDE SEQUENCE [LARGE SCALE GENOMIC DNA]</scope>
    <source>
        <strain evidence="1 2">DSM 15893</strain>
    </source>
</reference>
<sequence length="166" mass="19113">MLYALLNKLDQRTAFTRASAHCDIPCKIYDPSHAQIAALTIIRMLDLIEELPTSELSQNQQARFVRLVQQKEEHGSKVKEDIRVIWGDYFKQPQFDTFPEIHTLTHDIMMLASKAKQEIDREAALALLDKVNRFADIFWQSKDVPTYVATCPYPPALPVIYPDLKP</sequence>
<evidence type="ECO:0000313" key="1">
    <source>
        <dbReference type="EMBL" id="SFP75115.1"/>
    </source>
</evidence>
<dbReference type="GO" id="GO:0016151">
    <property type="term" value="F:nickel cation binding"/>
    <property type="evidence" value="ECO:0007669"/>
    <property type="project" value="InterPro"/>
</dbReference>
<dbReference type="GeneID" id="35870422"/>
<dbReference type="SUPFAM" id="SSF109770">
    <property type="entry name" value="Nickel-containing superoxide dismutase, NiSOD"/>
    <property type="match status" value="1"/>
</dbReference>